<dbReference type="RefSeq" id="WP_008498249.1">
    <property type="nucleotide sequence ID" value="NZ_CP016537.2"/>
</dbReference>
<dbReference type="OrthoDB" id="2427074at2"/>
<name>A0A1C7DSB4_9BACL</name>
<reference evidence="1" key="1">
    <citation type="submission" date="2016-10" db="EMBL/GenBank/DDBJ databases">
        <authorList>
            <person name="de Groot N.N."/>
        </authorList>
    </citation>
    <scope>NUCLEOTIDE SEQUENCE</scope>
    <source>
        <strain evidence="1">DSM 24743</strain>
    </source>
</reference>
<dbReference type="EMBL" id="CP016537">
    <property type="protein sequence ID" value="ANU14396.1"/>
    <property type="molecule type" value="Genomic_DNA"/>
</dbReference>
<evidence type="ECO:0000313" key="1">
    <source>
        <dbReference type="EMBL" id="ANU14396.1"/>
    </source>
</evidence>
<keyword evidence="2" id="KW-1185">Reference proteome</keyword>
<evidence type="ECO:0000313" key="2">
    <source>
        <dbReference type="Proteomes" id="UP000092687"/>
    </source>
</evidence>
<dbReference type="KEGG" id="phc:BBI08_11175"/>
<dbReference type="AlphaFoldDB" id="A0A1C7DSB4"/>
<dbReference type="Proteomes" id="UP000092687">
    <property type="component" value="Chromosome"/>
</dbReference>
<sequence>MKEYYVKKIQHPQEGELYQFLELDNETGKEQLIDPFESGMLQLHEPFEETPELFFITSKRGADATGFYRGDKFVVQRGAKFAASTSPKCPKKYIKLRENLMLDKLLVPFQHQLLLMEDTEFESPMMAMGAVIGGWVRGSHDWKAASNK</sequence>
<dbReference type="STRING" id="1215089.BBI08_11175"/>
<accession>A0A1C7DSB4</accession>
<gene>
    <name evidence="1" type="ORF">BBI08_11175</name>
</gene>
<proteinExistence type="predicted"/>
<protein>
    <submittedName>
        <fullName evidence="1">Methionine sulfoxide reductase</fullName>
    </submittedName>
</protein>
<organism evidence="1 2">
    <name type="scientific">Planococcus halocryophilus</name>
    <dbReference type="NCBI Taxonomy" id="1215089"/>
    <lineage>
        <taxon>Bacteria</taxon>
        <taxon>Bacillati</taxon>
        <taxon>Bacillota</taxon>
        <taxon>Bacilli</taxon>
        <taxon>Bacillales</taxon>
        <taxon>Caryophanaceae</taxon>
        <taxon>Planococcus</taxon>
    </lineage>
</organism>